<dbReference type="EMBL" id="JAHUTI010073626">
    <property type="protein sequence ID" value="MED6256223.1"/>
    <property type="molecule type" value="Genomic_DNA"/>
</dbReference>
<dbReference type="Proteomes" id="UP001345963">
    <property type="component" value="Unassembled WGS sequence"/>
</dbReference>
<sequence>MCPRSLKTVSFSSVQNRENMRNRCSQLINKEGNSSPWEQTSVGFHRRLGVGRVFDRFMNLLTFLYQTKFHLSSSSGKWPCGGKVNSPASFYLSKDASDVLSHEIHWKWQPKFVSLRKPCLEGDRELGMET</sequence>
<organism evidence="1 2">
    <name type="scientific">Ataeniobius toweri</name>
    <dbReference type="NCBI Taxonomy" id="208326"/>
    <lineage>
        <taxon>Eukaryota</taxon>
        <taxon>Metazoa</taxon>
        <taxon>Chordata</taxon>
        <taxon>Craniata</taxon>
        <taxon>Vertebrata</taxon>
        <taxon>Euteleostomi</taxon>
        <taxon>Actinopterygii</taxon>
        <taxon>Neopterygii</taxon>
        <taxon>Teleostei</taxon>
        <taxon>Neoteleostei</taxon>
        <taxon>Acanthomorphata</taxon>
        <taxon>Ovalentaria</taxon>
        <taxon>Atherinomorphae</taxon>
        <taxon>Cyprinodontiformes</taxon>
        <taxon>Goodeidae</taxon>
        <taxon>Ataeniobius</taxon>
    </lineage>
</organism>
<comment type="caution">
    <text evidence="1">The sequence shown here is derived from an EMBL/GenBank/DDBJ whole genome shotgun (WGS) entry which is preliminary data.</text>
</comment>
<name>A0ABU7C0L0_9TELE</name>
<reference evidence="1 2" key="1">
    <citation type="submission" date="2021-07" db="EMBL/GenBank/DDBJ databases">
        <authorList>
            <person name="Palmer J.M."/>
        </authorList>
    </citation>
    <scope>NUCLEOTIDE SEQUENCE [LARGE SCALE GENOMIC DNA]</scope>
    <source>
        <strain evidence="1 2">AT_MEX2019</strain>
        <tissue evidence="1">Muscle</tissue>
    </source>
</reference>
<protein>
    <submittedName>
        <fullName evidence="1">Uncharacterized protein</fullName>
    </submittedName>
</protein>
<evidence type="ECO:0000313" key="1">
    <source>
        <dbReference type="EMBL" id="MED6256223.1"/>
    </source>
</evidence>
<accession>A0ABU7C0L0</accession>
<proteinExistence type="predicted"/>
<gene>
    <name evidence="1" type="ORF">ATANTOWER_022074</name>
</gene>
<keyword evidence="2" id="KW-1185">Reference proteome</keyword>
<evidence type="ECO:0000313" key="2">
    <source>
        <dbReference type="Proteomes" id="UP001345963"/>
    </source>
</evidence>